<evidence type="ECO:0000256" key="1">
    <source>
        <dbReference type="SAM" id="SignalP"/>
    </source>
</evidence>
<organism evidence="2 3">
    <name type="scientific">Maioricimonas rarisocia</name>
    <dbReference type="NCBI Taxonomy" id="2528026"/>
    <lineage>
        <taxon>Bacteria</taxon>
        <taxon>Pseudomonadati</taxon>
        <taxon>Planctomycetota</taxon>
        <taxon>Planctomycetia</taxon>
        <taxon>Planctomycetales</taxon>
        <taxon>Planctomycetaceae</taxon>
        <taxon>Maioricimonas</taxon>
    </lineage>
</organism>
<keyword evidence="3" id="KW-1185">Reference proteome</keyword>
<evidence type="ECO:0000313" key="3">
    <source>
        <dbReference type="Proteomes" id="UP000320496"/>
    </source>
</evidence>
<protein>
    <submittedName>
        <fullName evidence="2">PhoPQ-activated pathogenicity-related protein</fullName>
    </submittedName>
</protein>
<dbReference type="PANTHER" id="PTHR31497">
    <property type="entry name" value="AUTOCRINE PROLIFERATION REPRESSOR PROTEIN A"/>
    <property type="match status" value="1"/>
</dbReference>
<dbReference type="RefSeq" id="WP_145371602.1">
    <property type="nucleotide sequence ID" value="NZ_CP036275.1"/>
</dbReference>
<dbReference type="Gene3D" id="3.40.50.1820">
    <property type="entry name" value="alpha/beta hydrolase"/>
    <property type="match status" value="1"/>
</dbReference>
<dbReference type="AlphaFoldDB" id="A0A517ZCY7"/>
<dbReference type="PIRSF" id="PIRSF014728">
    <property type="entry name" value="PqaA"/>
    <property type="match status" value="1"/>
</dbReference>
<dbReference type="KEGG" id="mri:Mal4_47120"/>
<keyword evidence="1" id="KW-0732">Signal</keyword>
<dbReference type="EMBL" id="CP036275">
    <property type="protein sequence ID" value="QDU40356.1"/>
    <property type="molecule type" value="Genomic_DNA"/>
</dbReference>
<dbReference type="Proteomes" id="UP000320496">
    <property type="component" value="Chromosome"/>
</dbReference>
<dbReference type="PANTHER" id="PTHR31497:SF0">
    <property type="entry name" value="AUTOCRINE PROLIFERATION REPRESSOR PROTEIN A"/>
    <property type="match status" value="1"/>
</dbReference>
<proteinExistence type="predicted"/>
<feature type="chain" id="PRO_5022184075" evidence="1">
    <location>
        <begin position="19"/>
        <end position="439"/>
    </location>
</feature>
<name>A0A517ZCY7_9PLAN</name>
<feature type="signal peptide" evidence="1">
    <location>
        <begin position="1"/>
        <end position="18"/>
    </location>
</feature>
<accession>A0A517ZCY7</accession>
<sequence length="439" mass="49627" precursor="true">MRLLPFLLLWSIAVPLAAADPANQSRSAAEALQRYVDAPEDVYAWTLKESVQAFSGTTHRLELVSQTWQGIVWKHALQVYEPADLDHPEHMLLFVAGGRNGGIPNGGDIARGMQLAQLCGARIAMLHQVPNQPLLGNRVEDDLITETWLKYLETGDENWPLLFPMAKSAVKAMDALEEFSEEKFDQTLEGFVITGGSKRGWTSWLTPVADDRIIATAPFVIDVLNFRPQMKHQLDSWGEFSEQIHSYTRKGLVKLPDEEETPREARLREMMDPFSYREKVKIPKLLIVGTNDRFWVVDSMNIYFDDLVGPRYVRQVPNAGHSLQGGREGAMASLGVFFRHVVTGEQMPELTWKFSNSEEQFSLRIQTDTTPSQVRLWSATSDSKDFREATWTSSPMTGANGDHVATIERPDNGHVAVFGEVQFEYEGIPWSLTTLVYRR</sequence>
<gene>
    <name evidence="2" type="ORF">Mal4_47120</name>
</gene>
<reference evidence="2 3" key="1">
    <citation type="submission" date="2019-02" db="EMBL/GenBank/DDBJ databases">
        <title>Deep-cultivation of Planctomycetes and their phenomic and genomic characterization uncovers novel biology.</title>
        <authorList>
            <person name="Wiegand S."/>
            <person name="Jogler M."/>
            <person name="Boedeker C."/>
            <person name="Pinto D."/>
            <person name="Vollmers J."/>
            <person name="Rivas-Marin E."/>
            <person name="Kohn T."/>
            <person name="Peeters S.H."/>
            <person name="Heuer A."/>
            <person name="Rast P."/>
            <person name="Oberbeckmann S."/>
            <person name="Bunk B."/>
            <person name="Jeske O."/>
            <person name="Meyerdierks A."/>
            <person name="Storesund J.E."/>
            <person name="Kallscheuer N."/>
            <person name="Luecker S."/>
            <person name="Lage O.M."/>
            <person name="Pohl T."/>
            <person name="Merkel B.J."/>
            <person name="Hornburger P."/>
            <person name="Mueller R.-W."/>
            <person name="Bruemmer F."/>
            <person name="Labrenz M."/>
            <person name="Spormann A.M."/>
            <person name="Op den Camp H."/>
            <person name="Overmann J."/>
            <person name="Amann R."/>
            <person name="Jetten M.S.M."/>
            <person name="Mascher T."/>
            <person name="Medema M.H."/>
            <person name="Devos D.P."/>
            <person name="Kaster A.-K."/>
            <person name="Ovreas L."/>
            <person name="Rohde M."/>
            <person name="Galperin M.Y."/>
            <person name="Jogler C."/>
        </authorList>
    </citation>
    <scope>NUCLEOTIDE SEQUENCE [LARGE SCALE GENOMIC DNA]</scope>
    <source>
        <strain evidence="2 3">Mal4</strain>
    </source>
</reference>
<dbReference type="SUPFAM" id="SSF53474">
    <property type="entry name" value="alpha/beta-Hydrolases"/>
    <property type="match status" value="1"/>
</dbReference>
<dbReference type="InterPro" id="IPR009199">
    <property type="entry name" value="PhoPQ-act_pathogen-rel_PqaA"/>
</dbReference>
<dbReference type="InterPro" id="IPR029058">
    <property type="entry name" value="AB_hydrolase_fold"/>
</dbReference>
<evidence type="ECO:0000313" key="2">
    <source>
        <dbReference type="EMBL" id="QDU40356.1"/>
    </source>
</evidence>
<dbReference type="OrthoDB" id="8950502at2"/>
<dbReference type="Pfam" id="PF10142">
    <property type="entry name" value="PhoPQ_related"/>
    <property type="match status" value="1"/>
</dbReference>